<gene>
    <name evidence="2" type="ORF">GGQ55_003603</name>
</gene>
<dbReference type="InterPro" id="IPR053146">
    <property type="entry name" value="QDO-like"/>
</dbReference>
<dbReference type="AlphaFoldDB" id="A0A853CH89"/>
<dbReference type="SUPFAM" id="SSF51182">
    <property type="entry name" value="RmlC-like cupins"/>
    <property type="match status" value="1"/>
</dbReference>
<dbReference type="Gene3D" id="2.60.120.10">
    <property type="entry name" value="Jelly Rolls"/>
    <property type="match status" value="1"/>
</dbReference>
<dbReference type="Pfam" id="PF07883">
    <property type="entry name" value="Cupin_2"/>
    <property type="match status" value="1"/>
</dbReference>
<evidence type="ECO:0000313" key="3">
    <source>
        <dbReference type="Proteomes" id="UP000541969"/>
    </source>
</evidence>
<organism evidence="2 3">
    <name type="scientific">Petropleomorpha daqingensis</name>
    <dbReference type="NCBI Taxonomy" id="2026353"/>
    <lineage>
        <taxon>Bacteria</taxon>
        <taxon>Bacillati</taxon>
        <taxon>Actinomycetota</taxon>
        <taxon>Actinomycetes</taxon>
        <taxon>Geodermatophilales</taxon>
        <taxon>Geodermatophilaceae</taxon>
        <taxon>Petropleomorpha</taxon>
    </lineage>
</organism>
<dbReference type="InterPro" id="IPR014710">
    <property type="entry name" value="RmlC-like_jellyroll"/>
</dbReference>
<feature type="domain" description="Cupin type-2" evidence="1">
    <location>
        <begin position="38"/>
        <end position="107"/>
    </location>
</feature>
<comment type="caution">
    <text evidence="2">The sequence shown here is derived from an EMBL/GenBank/DDBJ whole genome shotgun (WGS) entry which is preliminary data.</text>
</comment>
<name>A0A853CH89_9ACTN</name>
<dbReference type="RefSeq" id="WP_179719093.1">
    <property type="nucleotide sequence ID" value="NZ_JACBZT010000001.1"/>
</dbReference>
<keyword evidence="2" id="KW-0413">Isomerase</keyword>
<dbReference type="Proteomes" id="UP000541969">
    <property type="component" value="Unassembled WGS sequence"/>
</dbReference>
<accession>A0A853CH89</accession>
<reference evidence="2 3" key="1">
    <citation type="submission" date="2020-07" db="EMBL/GenBank/DDBJ databases">
        <title>Sequencing the genomes of 1000 actinobacteria strains.</title>
        <authorList>
            <person name="Klenk H.-P."/>
        </authorList>
    </citation>
    <scope>NUCLEOTIDE SEQUENCE [LARGE SCALE GENOMIC DNA]</scope>
    <source>
        <strain evidence="2 3">DSM 104001</strain>
    </source>
</reference>
<dbReference type="PANTHER" id="PTHR36440">
    <property type="entry name" value="PUTATIVE (AFU_ORTHOLOGUE AFUA_8G07350)-RELATED"/>
    <property type="match status" value="1"/>
</dbReference>
<dbReference type="PANTHER" id="PTHR36440:SF1">
    <property type="entry name" value="PUTATIVE (AFU_ORTHOLOGUE AFUA_8G07350)-RELATED"/>
    <property type="match status" value="1"/>
</dbReference>
<keyword evidence="3" id="KW-1185">Reference proteome</keyword>
<dbReference type="GO" id="GO:0016853">
    <property type="term" value="F:isomerase activity"/>
    <property type="evidence" value="ECO:0007669"/>
    <property type="project" value="UniProtKB-KW"/>
</dbReference>
<protein>
    <submittedName>
        <fullName evidence="2">Mannose-6-phosphate isomerase-like protein (Cupin superfamily)</fullName>
    </submittedName>
</protein>
<evidence type="ECO:0000313" key="2">
    <source>
        <dbReference type="EMBL" id="NYJ07325.1"/>
    </source>
</evidence>
<dbReference type="InterPro" id="IPR013096">
    <property type="entry name" value="Cupin_2"/>
</dbReference>
<dbReference type="EMBL" id="JACBZT010000001">
    <property type="protein sequence ID" value="NYJ07325.1"/>
    <property type="molecule type" value="Genomic_DNA"/>
</dbReference>
<evidence type="ECO:0000259" key="1">
    <source>
        <dbReference type="Pfam" id="PF07883"/>
    </source>
</evidence>
<proteinExistence type="predicted"/>
<dbReference type="InterPro" id="IPR011051">
    <property type="entry name" value="RmlC_Cupin_sf"/>
</dbReference>
<sequence length="165" mass="17576">MTVVMSPAEVETFTAAGNTFRLLEDGTTTAGRIGIVECSLVPGWVGPPQHVHQRNDETWFVLSGAVRFTTGSDSFVATPGRLVVAPIGAPHTFANADSDAPALLLCTITPADYVEYFRELARLRPGPDGRFDPVDMAAMMQRYATRPATAGQPTGVEIGSPVATR</sequence>